<feature type="region of interest" description="Disordered" evidence="8">
    <location>
        <begin position="505"/>
        <end position="537"/>
    </location>
</feature>
<evidence type="ECO:0000256" key="5">
    <source>
        <dbReference type="ARBA" id="ARBA00023152"/>
    </source>
</evidence>
<dbReference type="PROSITE" id="PS51463">
    <property type="entry name" value="P_GLUCOSE_ISOMERASE_3"/>
    <property type="match status" value="1"/>
</dbReference>
<accession>A0A381P0R4</accession>
<dbReference type="Gene3D" id="3.40.50.10490">
    <property type="entry name" value="Glucose-6-phosphate isomerase like protein, domain 1"/>
    <property type="match status" value="2"/>
</dbReference>
<gene>
    <name evidence="9" type="ORF">METZ01_LOCUS12991</name>
</gene>
<name>A0A381P0R4_9ZZZZ</name>
<keyword evidence="4" id="KW-0312">Gluconeogenesis</keyword>
<evidence type="ECO:0000256" key="2">
    <source>
        <dbReference type="ARBA" id="ARBA00006604"/>
    </source>
</evidence>
<evidence type="ECO:0000256" key="8">
    <source>
        <dbReference type="SAM" id="MobiDB-lite"/>
    </source>
</evidence>
<dbReference type="HAMAP" id="MF_00473">
    <property type="entry name" value="G6P_isomerase"/>
    <property type="match status" value="1"/>
</dbReference>
<dbReference type="InterPro" id="IPR035482">
    <property type="entry name" value="SIS_PGI_2"/>
</dbReference>
<dbReference type="Pfam" id="PF00342">
    <property type="entry name" value="PGI"/>
    <property type="match status" value="1"/>
</dbReference>
<dbReference type="PRINTS" id="PR00662">
    <property type="entry name" value="G6PISOMERASE"/>
</dbReference>
<dbReference type="GO" id="GO:0051156">
    <property type="term" value="P:glucose 6-phosphate metabolic process"/>
    <property type="evidence" value="ECO:0007669"/>
    <property type="project" value="TreeGrafter"/>
</dbReference>
<dbReference type="UniPathway" id="UPA00109">
    <property type="reaction ID" value="UER00181"/>
</dbReference>
<comment type="similarity">
    <text evidence="2">Belongs to the GPI family.</text>
</comment>
<dbReference type="GO" id="GO:0006096">
    <property type="term" value="P:glycolytic process"/>
    <property type="evidence" value="ECO:0007669"/>
    <property type="project" value="UniProtKB-UniPathway"/>
</dbReference>
<keyword evidence="6" id="KW-0413">Isomerase</keyword>
<evidence type="ECO:0000256" key="3">
    <source>
        <dbReference type="ARBA" id="ARBA00011952"/>
    </source>
</evidence>
<dbReference type="EC" id="5.3.1.9" evidence="3"/>
<dbReference type="GO" id="GO:0005829">
    <property type="term" value="C:cytosol"/>
    <property type="evidence" value="ECO:0007669"/>
    <property type="project" value="TreeGrafter"/>
</dbReference>
<reference evidence="9" key="1">
    <citation type="submission" date="2018-05" db="EMBL/GenBank/DDBJ databases">
        <authorList>
            <person name="Lanie J.A."/>
            <person name="Ng W.-L."/>
            <person name="Kazmierczak K.M."/>
            <person name="Andrzejewski T.M."/>
            <person name="Davidsen T.M."/>
            <person name="Wayne K.J."/>
            <person name="Tettelin H."/>
            <person name="Glass J.I."/>
            <person name="Rusch D."/>
            <person name="Podicherti R."/>
            <person name="Tsui H.-C.T."/>
            <person name="Winkler M.E."/>
        </authorList>
    </citation>
    <scope>NUCLEOTIDE SEQUENCE</scope>
</reference>
<protein>
    <recommendedName>
        <fullName evidence="3">glucose-6-phosphate isomerase</fullName>
        <ecNumber evidence="3">5.3.1.9</ecNumber>
    </recommendedName>
</protein>
<dbReference type="PANTHER" id="PTHR11469:SF1">
    <property type="entry name" value="GLUCOSE-6-PHOSPHATE ISOMERASE"/>
    <property type="match status" value="1"/>
</dbReference>
<dbReference type="CDD" id="cd05016">
    <property type="entry name" value="SIS_PGI_2"/>
    <property type="match status" value="1"/>
</dbReference>
<dbReference type="GO" id="GO:0048029">
    <property type="term" value="F:monosaccharide binding"/>
    <property type="evidence" value="ECO:0007669"/>
    <property type="project" value="TreeGrafter"/>
</dbReference>
<evidence type="ECO:0000256" key="1">
    <source>
        <dbReference type="ARBA" id="ARBA00004926"/>
    </source>
</evidence>
<dbReference type="GO" id="GO:0004347">
    <property type="term" value="F:glucose-6-phosphate isomerase activity"/>
    <property type="evidence" value="ECO:0007669"/>
    <property type="project" value="UniProtKB-EC"/>
</dbReference>
<sequence length="537" mass="59427">MTDKTASRPEETASWKKLTALAEIATQTHNRERVGETDRFEKYSIRVGSLLVDFSKQRIDRSIFEGLVGLAEESRVLDLISAQMTGEIVNVTEHRPALHTALRTPADAKLPQVTQDIEREQDRMLQYAEAVRGGERKGFTGRRITHIVHIGVGGSHLGCELACRALNRSGIEIRFLANIDGAATTHALTGLDPETTLFVIVSKTFTTLETLTNAHAARTWFLERTCDKTAIASHFVAVSNNAAEMTKFGIASVSQFKLWDWVGGRFSLWSSVGITIAIAIGAPEFRKFLSGGAIMDEHFREAPIAENIPVILALLTIWNSNFLGSQSHAVLSYDSRLRTFVEFVQQLEMESNGKAVHADGSTCNVHTSPIIWGGEETQGQHAFHQLLHQGTRTFSADFIATVDPEHNHPDHHRWLLANCFSQSQVMLYGTANQARDSTKVHEVVSGDHATTTILVDKLNAQALGSLIALYEHKVACLGMIWRINSFDQWGVELGKRLAREIYRDLGSPDSESSDGPTEGLVRTIRDRTTSPFNDGDD</sequence>
<dbReference type="SUPFAM" id="SSF53697">
    <property type="entry name" value="SIS domain"/>
    <property type="match status" value="1"/>
</dbReference>
<evidence type="ECO:0000256" key="6">
    <source>
        <dbReference type="ARBA" id="ARBA00023235"/>
    </source>
</evidence>
<dbReference type="GO" id="GO:0097367">
    <property type="term" value="F:carbohydrate derivative binding"/>
    <property type="evidence" value="ECO:0007669"/>
    <property type="project" value="InterPro"/>
</dbReference>
<dbReference type="InterPro" id="IPR046348">
    <property type="entry name" value="SIS_dom_sf"/>
</dbReference>
<evidence type="ECO:0000256" key="4">
    <source>
        <dbReference type="ARBA" id="ARBA00022432"/>
    </source>
</evidence>
<dbReference type="Gene3D" id="1.10.1390.10">
    <property type="match status" value="1"/>
</dbReference>
<dbReference type="InterPro" id="IPR023096">
    <property type="entry name" value="G6P_Isomerase_C"/>
</dbReference>
<evidence type="ECO:0000256" key="7">
    <source>
        <dbReference type="ARBA" id="ARBA00029321"/>
    </source>
</evidence>
<organism evidence="9">
    <name type="scientific">marine metagenome</name>
    <dbReference type="NCBI Taxonomy" id="408172"/>
    <lineage>
        <taxon>unclassified sequences</taxon>
        <taxon>metagenomes</taxon>
        <taxon>ecological metagenomes</taxon>
    </lineage>
</organism>
<dbReference type="PROSITE" id="PS00174">
    <property type="entry name" value="P_GLUCOSE_ISOMERASE_2"/>
    <property type="match status" value="1"/>
</dbReference>
<dbReference type="PANTHER" id="PTHR11469">
    <property type="entry name" value="GLUCOSE-6-PHOSPHATE ISOMERASE"/>
    <property type="match status" value="1"/>
</dbReference>
<dbReference type="InterPro" id="IPR018189">
    <property type="entry name" value="Phosphoglucose_isomerase_CS"/>
</dbReference>
<dbReference type="PROSITE" id="PS00765">
    <property type="entry name" value="P_GLUCOSE_ISOMERASE_1"/>
    <property type="match status" value="1"/>
</dbReference>
<dbReference type="InterPro" id="IPR001672">
    <property type="entry name" value="G6P_Isomerase"/>
</dbReference>
<dbReference type="NCBIfam" id="NF001211">
    <property type="entry name" value="PRK00179.1"/>
    <property type="match status" value="1"/>
</dbReference>
<comment type="catalytic activity">
    <reaction evidence="7">
        <text>alpha-D-glucose 6-phosphate = beta-D-fructose 6-phosphate</text>
        <dbReference type="Rhea" id="RHEA:11816"/>
        <dbReference type="ChEBI" id="CHEBI:57634"/>
        <dbReference type="ChEBI" id="CHEBI:58225"/>
        <dbReference type="EC" id="5.3.1.9"/>
    </reaction>
</comment>
<dbReference type="CDD" id="cd05015">
    <property type="entry name" value="SIS_PGI_1"/>
    <property type="match status" value="1"/>
</dbReference>
<dbReference type="EMBL" id="UINC01000721">
    <property type="protein sequence ID" value="SUZ60137.1"/>
    <property type="molecule type" value="Genomic_DNA"/>
</dbReference>
<dbReference type="GO" id="GO:0006094">
    <property type="term" value="P:gluconeogenesis"/>
    <property type="evidence" value="ECO:0007669"/>
    <property type="project" value="UniProtKB-KW"/>
</dbReference>
<evidence type="ECO:0000313" key="9">
    <source>
        <dbReference type="EMBL" id="SUZ60137.1"/>
    </source>
</evidence>
<comment type="pathway">
    <text evidence="1">Carbohydrate degradation; glycolysis; D-glyceraldehyde 3-phosphate and glycerone phosphate from D-glucose: step 2/4.</text>
</comment>
<dbReference type="InterPro" id="IPR035476">
    <property type="entry name" value="SIS_PGI_1"/>
</dbReference>
<keyword evidence="5" id="KW-0324">Glycolysis</keyword>
<proteinExistence type="inferred from homology"/>
<dbReference type="AlphaFoldDB" id="A0A381P0R4"/>